<evidence type="ECO:0000256" key="1">
    <source>
        <dbReference type="SAM" id="SignalP"/>
    </source>
</evidence>
<organism evidence="2 3">
    <name type="scientific">Bugula neritina</name>
    <name type="common">Brown bryozoan</name>
    <name type="synonym">Sertularia neritina</name>
    <dbReference type="NCBI Taxonomy" id="10212"/>
    <lineage>
        <taxon>Eukaryota</taxon>
        <taxon>Metazoa</taxon>
        <taxon>Spiralia</taxon>
        <taxon>Lophotrochozoa</taxon>
        <taxon>Bryozoa</taxon>
        <taxon>Gymnolaemata</taxon>
        <taxon>Cheilostomatida</taxon>
        <taxon>Flustrina</taxon>
        <taxon>Buguloidea</taxon>
        <taxon>Bugulidae</taxon>
        <taxon>Bugula</taxon>
    </lineage>
</organism>
<reference evidence="2" key="1">
    <citation type="submission" date="2020-06" db="EMBL/GenBank/DDBJ databases">
        <title>Draft genome of Bugula neritina, a colonial animal packing powerful symbionts and potential medicines.</title>
        <authorList>
            <person name="Rayko M."/>
        </authorList>
    </citation>
    <scope>NUCLEOTIDE SEQUENCE [LARGE SCALE GENOMIC DNA]</scope>
    <source>
        <strain evidence="2">Kwan_BN1</strain>
    </source>
</reference>
<dbReference type="Proteomes" id="UP000593567">
    <property type="component" value="Unassembled WGS sequence"/>
</dbReference>
<comment type="caution">
    <text evidence="2">The sequence shown here is derived from an EMBL/GenBank/DDBJ whole genome shotgun (WGS) entry which is preliminary data.</text>
</comment>
<dbReference type="AlphaFoldDB" id="A0A7J7JG43"/>
<keyword evidence="1" id="KW-0732">Signal</keyword>
<evidence type="ECO:0000313" key="2">
    <source>
        <dbReference type="EMBL" id="KAF6024793.1"/>
    </source>
</evidence>
<name>A0A7J7JG43_BUGNE</name>
<feature type="signal peptide" evidence="1">
    <location>
        <begin position="1"/>
        <end position="26"/>
    </location>
</feature>
<keyword evidence="3" id="KW-1185">Reference proteome</keyword>
<gene>
    <name evidence="2" type="ORF">EB796_016897</name>
</gene>
<feature type="chain" id="PRO_5029576583" evidence="1">
    <location>
        <begin position="27"/>
        <end position="69"/>
    </location>
</feature>
<dbReference type="EMBL" id="VXIV02002532">
    <property type="protein sequence ID" value="KAF6024793.1"/>
    <property type="molecule type" value="Genomic_DNA"/>
</dbReference>
<protein>
    <submittedName>
        <fullName evidence="2">Uncharacterized protein</fullName>
    </submittedName>
</protein>
<evidence type="ECO:0000313" key="3">
    <source>
        <dbReference type="Proteomes" id="UP000593567"/>
    </source>
</evidence>
<proteinExistence type="predicted"/>
<accession>A0A7J7JG43</accession>
<sequence length="69" mass="7803">MIYCAQSTSNLLVISLQLMWKYRVCCLPSEKCKLNALVGCFSSALSNTVSDWFQLPSYRKSVITVNVCF</sequence>